<sequence>IQSIDDVSEKLNNALDGKNGEGFDITPEAEFWGHCSNFQVWAEQNYDTRLLHSNLSFPLLKKLTEIGGLLYLRKYNKHKITHRKKALSP</sequence>
<dbReference type="AlphaFoldDB" id="A0A0F9TM74"/>
<dbReference type="EMBL" id="LAZR01001129">
    <property type="protein sequence ID" value="KKN50191.1"/>
    <property type="molecule type" value="Genomic_DNA"/>
</dbReference>
<organism evidence="1">
    <name type="scientific">marine sediment metagenome</name>
    <dbReference type="NCBI Taxonomy" id="412755"/>
    <lineage>
        <taxon>unclassified sequences</taxon>
        <taxon>metagenomes</taxon>
        <taxon>ecological metagenomes</taxon>
    </lineage>
</organism>
<feature type="non-terminal residue" evidence="1">
    <location>
        <position position="1"/>
    </location>
</feature>
<gene>
    <name evidence="1" type="ORF">LCGC14_0635370</name>
</gene>
<proteinExistence type="predicted"/>
<accession>A0A0F9TM74</accession>
<comment type="caution">
    <text evidence="1">The sequence shown here is derived from an EMBL/GenBank/DDBJ whole genome shotgun (WGS) entry which is preliminary data.</text>
</comment>
<name>A0A0F9TM74_9ZZZZ</name>
<reference evidence="1" key="1">
    <citation type="journal article" date="2015" name="Nature">
        <title>Complex archaea that bridge the gap between prokaryotes and eukaryotes.</title>
        <authorList>
            <person name="Spang A."/>
            <person name="Saw J.H."/>
            <person name="Jorgensen S.L."/>
            <person name="Zaremba-Niedzwiedzka K."/>
            <person name="Martijn J."/>
            <person name="Lind A.E."/>
            <person name="van Eijk R."/>
            <person name="Schleper C."/>
            <person name="Guy L."/>
            <person name="Ettema T.J."/>
        </authorList>
    </citation>
    <scope>NUCLEOTIDE SEQUENCE</scope>
</reference>
<evidence type="ECO:0000313" key="1">
    <source>
        <dbReference type="EMBL" id="KKN50191.1"/>
    </source>
</evidence>
<protein>
    <submittedName>
        <fullName evidence="1">Uncharacterized protein</fullName>
    </submittedName>
</protein>